<gene>
    <name evidence="2" type="ORF">AK812_SmicGene1837</name>
</gene>
<name>A0A1Q9F2Z8_SYMMI</name>
<protein>
    <submittedName>
        <fullName evidence="2">Uncharacterized protein</fullName>
    </submittedName>
</protein>
<sequence length="306" mass="33849">MSAATRLAALLALAASWARIQVGALNPAKDRYAHVSYRFSQLSWEPVNHVRLRVQGVSESKGIGTILETVYLDSVSKIMYARVEIPKHKLNQCTKFQFPSIQDSFNQQRLIQLRDRRNELSNWADHRKHMKDEIMDHRLRISRLQWSPKKELGLVVTNEGPGEGELLGLQLEEGDDKLKKIHFHRSPDTAPTIPEDKQFLFEHPSDCLWPDEGGTPPEAPIVDLRPLWCSQTDVLASGGARPPMDALLPPALARSAPLPFGTAQHGPPAKALSALATAAVLASRGDKIAGSRCWARNKGCQANVAA</sequence>
<dbReference type="EMBL" id="LSRX01000020">
    <property type="protein sequence ID" value="OLQ14043.1"/>
    <property type="molecule type" value="Genomic_DNA"/>
</dbReference>
<proteinExistence type="predicted"/>
<accession>A0A1Q9F2Z8</accession>
<organism evidence="2 3">
    <name type="scientific">Symbiodinium microadriaticum</name>
    <name type="common">Dinoflagellate</name>
    <name type="synonym">Zooxanthella microadriatica</name>
    <dbReference type="NCBI Taxonomy" id="2951"/>
    <lineage>
        <taxon>Eukaryota</taxon>
        <taxon>Sar</taxon>
        <taxon>Alveolata</taxon>
        <taxon>Dinophyceae</taxon>
        <taxon>Suessiales</taxon>
        <taxon>Symbiodiniaceae</taxon>
        <taxon>Symbiodinium</taxon>
    </lineage>
</organism>
<evidence type="ECO:0000313" key="3">
    <source>
        <dbReference type="Proteomes" id="UP000186817"/>
    </source>
</evidence>
<feature type="signal peptide" evidence="1">
    <location>
        <begin position="1"/>
        <end position="24"/>
    </location>
</feature>
<evidence type="ECO:0000256" key="1">
    <source>
        <dbReference type="SAM" id="SignalP"/>
    </source>
</evidence>
<dbReference type="Proteomes" id="UP000186817">
    <property type="component" value="Unassembled WGS sequence"/>
</dbReference>
<feature type="chain" id="PRO_5013294222" evidence="1">
    <location>
        <begin position="25"/>
        <end position="306"/>
    </location>
</feature>
<keyword evidence="3" id="KW-1185">Reference proteome</keyword>
<keyword evidence="1" id="KW-0732">Signal</keyword>
<comment type="caution">
    <text evidence="2">The sequence shown here is derived from an EMBL/GenBank/DDBJ whole genome shotgun (WGS) entry which is preliminary data.</text>
</comment>
<dbReference type="AlphaFoldDB" id="A0A1Q9F2Z8"/>
<reference evidence="2 3" key="1">
    <citation type="submission" date="2016-02" db="EMBL/GenBank/DDBJ databases">
        <title>Genome analysis of coral dinoflagellate symbionts highlights evolutionary adaptations to a symbiotic lifestyle.</title>
        <authorList>
            <person name="Aranda M."/>
            <person name="Li Y."/>
            <person name="Liew Y.J."/>
            <person name="Baumgarten S."/>
            <person name="Simakov O."/>
            <person name="Wilson M."/>
            <person name="Piel J."/>
            <person name="Ashoor H."/>
            <person name="Bougouffa S."/>
            <person name="Bajic V.B."/>
            <person name="Ryu T."/>
            <person name="Ravasi T."/>
            <person name="Bayer T."/>
            <person name="Micklem G."/>
            <person name="Kim H."/>
            <person name="Bhak J."/>
            <person name="Lajeunesse T.C."/>
            <person name="Voolstra C.R."/>
        </authorList>
    </citation>
    <scope>NUCLEOTIDE SEQUENCE [LARGE SCALE GENOMIC DNA]</scope>
    <source>
        <strain evidence="2 3">CCMP2467</strain>
    </source>
</reference>
<evidence type="ECO:0000313" key="2">
    <source>
        <dbReference type="EMBL" id="OLQ14043.1"/>
    </source>
</evidence>